<dbReference type="GO" id="GO:0008658">
    <property type="term" value="F:penicillin binding"/>
    <property type="evidence" value="ECO:0007669"/>
    <property type="project" value="InterPro"/>
</dbReference>
<dbReference type="SUPFAM" id="SSF56519">
    <property type="entry name" value="Penicillin binding protein dimerisation domain"/>
    <property type="match status" value="1"/>
</dbReference>
<dbReference type="GO" id="GO:0004180">
    <property type="term" value="F:carboxypeptidase activity"/>
    <property type="evidence" value="ECO:0007669"/>
    <property type="project" value="UniProtKB-KW"/>
</dbReference>
<proteinExistence type="predicted"/>
<dbReference type="SUPFAM" id="SSF56601">
    <property type="entry name" value="beta-lactamase/transpeptidase-like"/>
    <property type="match status" value="1"/>
</dbReference>
<feature type="region of interest" description="Disordered" evidence="4">
    <location>
        <begin position="562"/>
        <end position="599"/>
    </location>
</feature>
<evidence type="ECO:0000259" key="5">
    <source>
        <dbReference type="PROSITE" id="PS51178"/>
    </source>
</evidence>
<keyword evidence="7" id="KW-1185">Reference proteome</keyword>
<dbReference type="OrthoDB" id="9804124at2"/>
<evidence type="ECO:0000256" key="1">
    <source>
        <dbReference type="ARBA" id="ARBA00004370"/>
    </source>
</evidence>
<keyword evidence="2" id="KW-0378">Hydrolase</keyword>
<dbReference type="GO" id="GO:0005886">
    <property type="term" value="C:plasma membrane"/>
    <property type="evidence" value="ECO:0007669"/>
    <property type="project" value="TreeGrafter"/>
</dbReference>
<sequence>MHIRIYVVLTLLGLVPLVIVARIAFIHLAEGDELRAQGQQQARSEQTIPAMRGAILDRNGHALAINTAEYDLGLDPTIDGFAEQAERFYAALGELTGRSADRYRQRVRTRASSQYVMLVRGLNEEQRSTVERWDVPGLIVTPRFARTYSHGTTAAHVLGHVGSDGQGLAGLELRYDEYLTGTPGSRAVKRDRRGRIKAMVGGREVPPEQGQSLVLTIDRMRQVALEDELQRGVEAQGASWGTAIAMDPNTGAVLAMANTPTYNPNRAAAYSERQRRNRAITDRFEPGSTFKFVTAAAALERDYVSLSDTIDTGDGWAVYSGYTMRDISAYGAIPFREVLSKSSNVGTAEVAQRIEPGILYQYARNFGFTQPTWIDLPGEATGVVRRPSEWSRTTRTSMSIGYEVAVTPIQLLTAYSAVANGGTLLQPYLVDERRNYRGKTLWTARPDTVRRVITRETSRQLTDALQDVVEDGTATAAGIASLPVAGKTGTALATENGSYVRSQTRASFVGWFPADDPAVALLVLVGAPRNGMYGGDVAAPIFNRIAERWLTTLPEVSNRMMQAARRPDTNEADDPGSAATASDASSSESAPPVAAATLQVDDPTVLPDFRGVSTRRAVHWLDAKGIQVTLEGRGTVVQQSVAPGAALPNALTLTSE</sequence>
<dbReference type="InterPro" id="IPR001460">
    <property type="entry name" value="PCN-bd_Tpept"/>
</dbReference>
<dbReference type="Proteomes" id="UP000221024">
    <property type="component" value="Unassembled WGS sequence"/>
</dbReference>
<comment type="subcellular location">
    <subcellularLocation>
        <location evidence="1">Membrane</location>
    </subcellularLocation>
</comment>
<reference evidence="6 7" key="1">
    <citation type="submission" date="2017-10" db="EMBL/GenBank/DDBJ databases">
        <title>Draft genome of Longimonas halophila.</title>
        <authorList>
            <person name="Goh K.M."/>
            <person name="Shamsir M.S."/>
            <person name="Lim S.W."/>
        </authorList>
    </citation>
    <scope>NUCLEOTIDE SEQUENCE [LARGE SCALE GENOMIC DNA]</scope>
    <source>
        <strain evidence="6 7">KCTC 42399</strain>
    </source>
</reference>
<evidence type="ECO:0000313" key="6">
    <source>
        <dbReference type="EMBL" id="PEN05819.1"/>
    </source>
</evidence>
<dbReference type="EMBL" id="PDEP01000011">
    <property type="protein sequence ID" value="PEN05819.1"/>
    <property type="molecule type" value="Genomic_DNA"/>
</dbReference>
<dbReference type="PANTHER" id="PTHR30627">
    <property type="entry name" value="PEPTIDOGLYCAN D,D-TRANSPEPTIDASE"/>
    <property type="match status" value="1"/>
</dbReference>
<comment type="caution">
    <text evidence="6">The sequence shown here is derived from an EMBL/GenBank/DDBJ whole genome shotgun (WGS) entry which is preliminary data.</text>
</comment>
<keyword evidence="2" id="KW-0121">Carboxypeptidase</keyword>
<dbReference type="Gene3D" id="3.30.450.330">
    <property type="match status" value="1"/>
</dbReference>
<dbReference type="PANTHER" id="PTHR30627:SF1">
    <property type="entry name" value="PEPTIDOGLYCAN D,D-TRANSPEPTIDASE FTSI"/>
    <property type="match status" value="1"/>
</dbReference>
<accession>A0A2H3NYT8</accession>
<dbReference type="InterPro" id="IPR005311">
    <property type="entry name" value="PBP_dimer"/>
</dbReference>
<dbReference type="InterPro" id="IPR005543">
    <property type="entry name" value="PASTA_dom"/>
</dbReference>
<dbReference type="AlphaFoldDB" id="A0A2H3NYT8"/>
<organism evidence="6 7">
    <name type="scientific">Longimonas halophila</name>
    <dbReference type="NCBI Taxonomy" id="1469170"/>
    <lineage>
        <taxon>Bacteria</taxon>
        <taxon>Pseudomonadati</taxon>
        <taxon>Rhodothermota</taxon>
        <taxon>Rhodothermia</taxon>
        <taxon>Rhodothermales</taxon>
        <taxon>Salisaetaceae</taxon>
        <taxon>Longimonas</taxon>
    </lineage>
</organism>
<dbReference type="InterPro" id="IPR012338">
    <property type="entry name" value="Beta-lactam/transpept-like"/>
</dbReference>
<dbReference type="Pfam" id="PF03793">
    <property type="entry name" value="PASTA"/>
    <property type="match status" value="1"/>
</dbReference>
<feature type="domain" description="PASTA" evidence="5">
    <location>
        <begin position="602"/>
        <end position="656"/>
    </location>
</feature>
<protein>
    <submittedName>
        <fullName evidence="6">Penicillin-binding protein</fullName>
    </submittedName>
</protein>
<dbReference type="Pfam" id="PF03717">
    <property type="entry name" value="PBP_dimer"/>
    <property type="match status" value="1"/>
</dbReference>
<evidence type="ECO:0000313" key="7">
    <source>
        <dbReference type="Proteomes" id="UP000221024"/>
    </source>
</evidence>
<dbReference type="InterPro" id="IPR050515">
    <property type="entry name" value="Beta-lactam/transpept"/>
</dbReference>
<dbReference type="GO" id="GO:0071555">
    <property type="term" value="P:cell wall organization"/>
    <property type="evidence" value="ECO:0007669"/>
    <property type="project" value="TreeGrafter"/>
</dbReference>
<name>A0A2H3NYT8_9BACT</name>
<keyword evidence="3" id="KW-0472">Membrane</keyword>
<gene>
    <name evidence="6" type="ORF">CRI93_11655</name>
</gene>
<dbReference type="Gene3D" id="3.40.710.10">
    <property type="entry name" value="DD-peptidase/beta-lactamase superfamily"/>
    <property type="match status" value="1"/>
</dbReference>
<evidence type="ECO:0000256" key="3">
    <source>
        <dbReference type="ARBA" id="ARBA00023136"/>
    </source>
</evidence>
<dbReference type="PROSITE" id="PS51178">
    <property type="entry name" value="PASTA"/>
    <property type="match status" value="1"/>
</dbReference>
<dbReference type="InterPro" id="IPR036138">
    <property type="entry name" value="PBP_dimer_sf"/>
</dbReference>
<dbReference type="Pfam" id="PF00905">
    <property type="entry name" value="Transpeptidase"/>
    <property type="match status" value="1"/>
</dbReference>
<dbReference type="Gene3D" id="3.90.1310.10">
    <property type="entry name" value="Penicillin-binding protein 2a (Domain 2)"/>
    <property type="match status" value="1"/>
</dbReference>
<keyword evidence="2" id="KW-0645">Protease</keyword>
<dbReference type="SUPFAM" id="SSF54184">
    <property type="entry name" value="Penicillin-binding protein 2x (pbp-2x), c-terminal domain"/>
    <property type="match status" value="1"/>
</dbReference>
<evidence type="ECO:0000256" key="4">
    <source>
        <dbReference type="SAM" id="MobiDB-lite"/>
    </source>
</evidence>
<evidence type="ECO:0000256" key="2">
    <source>
        <dbReference type="ARBA" id="ARBA00022645"/>
    </source>
</evidence>
<feature type="compositionally biased region" description="Low complexity" evidence="4">
    <location>
        <begin position="575"/>
        <end position="596"/>
    </location>
</feature>